<name>A0A3M8DTW1_9BACL</name>
<organism evidence="2 3">
    <name type="scientific">Brevibacillus fluminis</name>
    <dbReference type="NCBI Taxonomy" id="511487"/>
    <lineage>
        <taxon>Bacteria</taxon>
        <taxon>Bacillati</taxon>
        <taxon>Bacillota</taxon>
        <taxon>Bacilli</taxon>
        <taxon>Bacillales</taxon>
        <taxon>Paenibacillaceae</taxon>
        <taxon>Brevibacillus</taxon>
    </lineage>
</organism>
<dbReference type="EMBL" id="RHHQ01000005">
    <property type="protein sequence ID" value="RNB91512.1"/>
    <property type="molecule type" value="Genomic_DNA"/>
</dbReference>
<dbReference type="OrthoDB" id="2467645at2"/>
<feature type="chain" id="PRO_5039727542" evidence="1">
    <location>
        <begin position="18"/>
        <end position="137"/>
    </location>
</feature>
<dbReference type="Proteomes" id="UP000271031">
    <property type="component" value="Unassembled WGS sequence"/>
</dbReference>
<evidence type="ECO:0000313" key="3">
    <source>
        <dbReference type="Proteomes" id="UP000271031"/>
    </source>
</evidence>
<reference evidence="2 3" key="1">
    <citation type="submission" date="2018-10" db="EMBL/GenBank/DDBJ databases">
        <title>Phylogenomics of Brevibacillus.</title>
        <authorList>
            <person name="Dunlap C."/>
        </authorList>
    </citation>
    <scope>NUCLEOTIDE SEQUENCE [LARGE SCALE GENOMIC DNA]</scope>
    <source>
        <strain evidence="2 3">JCM 15716</strain>
    </source>
</reference>
<evidence type="ECO:0000313" key="2">
    <source>
        <dbReference type="EMBL" id="RNB91512.1"/>
    </source>
</evidence>
<keyword evidence="1" id="KW-0732">Signal</keyword>
<sequence length="137" mass="15300">MQFFLALCLLFSPLESAAAEQVELFDTEQERVVQTFTNSSAFQEEALHILDSVTGRVLELSPSLEHALIVKIPLAPPKSLVVPAAKIDEKVLSVFVIIPKQQNRKPWLIVHTKKEETLLLEFTAGIARLRQLIGKPS</sequence>
<gene>
    <name evidence="2" type="ORF">EDM56_05615</name>
</gene>
<proteinExistence type="predicted"/>
<protein>
    <submittedName>
        <fullName evidence="2">Uncharacterized protein</fullName>
    </submittedName>
</protein>
<dbReference type="AlphaFoldDB" id="A0A3M8DTW1"/>
<accession>A0A3M8DTW1</accession>
<evidence type="ECO:0000256" key="1">
    <source>
        <dbReference type="SAM" id="SignalP"/>
    </source>
</evidence>
<comment type="caution">
    <text evidence="2">The sequence shown here is derived from an EMBL/GenBank/DDBJ whole genome shotgun (WGS) entry which is preliminary data.</text>
</comment>
<keyword evidence="3" id="KW-1185">Reference proteome</keyword>
<dbReference type="RefSeq" id="WP_122916903.1">
    <property type="nucleotide sequence ID" value="NZ_RHHQ01000005.1"/>
</dbReference>
<feature type="signal peptide" evidence="1">
    <location>
        <begin position="1"/>
        <end position="17"/>
    </location>
</feature>